<reference evidence="4 5" key="1">
    <citation type="submission" date="2017-09" db="EMBL/GenBank/DDBJ databases">
        <authorList>
            <person name="DeBolt S."/>
            <person name="Huntemann M."/>
            <person name="Clum A."/>
            <person name="Pillay M."/>
            <person name="Palaniappan K."/>
            <person name="Varghese N."/>
            <person name="Mikhailova N."/>
            <person name="Stamatis D."/>
            <person name="Reddy T."/>
            <person name="Daum C."/>
            <person name="Shapiro N."/>
            <person name="Ivanova N."/>
            <person name="Kyrpides N."/>
            <person name="Woyke T."/>
        </authorList>
    </citation>
    <scope>NUCLEOTIDE SEQUENCE [LARGE SCALE GENOMIC DNA]</scope>
    <source>
        <strain evidence="4 5">A2-S9</strain>
    </source>
</reference>
<dbReference type="Proteomes" id="UP000221580">
    <property type="component" value="Unassembled WGS sequence"/>
</dbReference>
<keyword evidence="2" id="KW-1133">Transmembrane helix</keyword>
<dbReference type="InterPro" id="IPR002035">
    <property type="entry name" value="VWF_A"/>
</dbReference>
<name>A0A7Z1GWQ5_9PSED</name>
<dbReference type="PANTHER" id="PTHR22550:SF14">
    <property type="entry name" value="VWFA DOMAIN-CONTAINING PROTEIN"/>
    <property type="match status" value="1"/>
</dbReference>
<feature type="domain" description="VWFA" evidence="3">
    <location>
        <begin position="94"/>
        <end position="265"/>
    </location>
</feature>
<dbReference type="EMBL" id="PDJN01000001">
    <property type="protein sequence ID" value="PFG71663.1"/>
    <property type="molecule type" value="Genomic_DNA"/>
</dbReference>
<dbReference type="SUPFAM" id="SSF48452">
    <property type="entry name" value="TPR-like"/>
    <property type="match status" value="1"/>
</dbReference>
<keyword evidence="2" id="KW-0472">Membrane</keyword>
<feature type="transmembrane region" description="Helical" evidence="2">
    <location>
        <begin position="12"/>
        <end position="28"/>
    </location>
</feature>
<comment type="caution">
    <text evidence="4">The sequence shown here is derived from an EMBL/GenBank/DDBJ whole genome shotgun (WGS) entry which is preliminary data.</text>
</comment>
<dbReference type="InterPro" id="IPR036465">
    <property type="entry name" value="vWFA_dom_sf"/>
</dbReference>
<dbReference type="PROSITE" id="PS50005">
    <property type="entry name" value="TPR"/>
    <property type="match status" value="1"/>
</dbReference>
<evidence type="ECO:0000256" key="1">
    <source>
        <dbReference type="PROSITE-ProRule" id="PRU00339"/>
    </source>
</evidence>
<dbReference type="Gene3D" id="1.25.40.10">
    <property type="entry name" value="Tetratricopeptide repeat domain"/>
    <property type="match status" value="1"/>
</dbReference>
<dbReference type="SMART" id="SM00327">
    <property type="entry name" value="VWA"/>
    <property type="match status" value="1"/>
</dbReference>
<protein>
    <submittedName>
        <fullName evidence="4">Ca-activated chloride channel family protein</fullName>
    </submittedName>
</protein>
<dbReference type="Gene3D" id="3.40.50.410">
    <property type="entry name" value="von Willebrand factor, type A domain"/>
    <property type="match status" value="1"/>
</dbReference>
<evidence type="ECO:0000313" key="4">
    <source>
        <dbReference type="EMBL" id="PFG71663.1"/>
    </source>
</evidence>
<sequence>MNLSDVHFLRPPWLLLALVGLLLPWIWRRSRDLQRRLRDHIAPHLLVHLLLTPSDPHRLRPVHLLSALLVIGAVAAAGPTWEQDRPDFLENRATLIIAVDLSPSMDTADVPPTRLTAAQHKLRDLIQRRKGARTALLVYAGSAHLVLPATDDPALLETFIQALGTDLIDKPGKDAAGVIDQAKRLLGHSPGTLLLVTDGADTTQLAHLKQHLADSSLQVLVLALGSSPTLKQLAAATDADLGSLTLNDDDLDWIELHAQAHFQDADEQQRLLQWKDAGYWLCWPLLLLALFSVRRGWSLNWAAVLLLGVFWQPTQADAHPFLTPDQQGRWAFEHHHYPEAAALFVDPYWKGIAAYNAADYDLAHATFAALETAQGAFYLGNIHVRRFKFDEAIAAYQQALLRQPVFPQASANLALAIALKQDTQNAADNPPEVKPDDIKFDKAPGKGHSQVIKTEQANSDALWLQNLTTSPATFLRRKFSLQDQAVQP</sequence>
<feature type="transmembrane region" description="Helical" evidence="2">
    <location>
        <begin position="62"/>
        <end position="81"/>
    </location>
</feature>
<proteinExistence type="predicted"/>
<dbReference type="PANTHER" id="PTHR22550">
    <property type="entry name" value="SPORE GERMINATION PROTEIN"/>
    <property type="match status" value="1"/>
</dbReference>
<organism evidence="4 5">
    <name type="scientific">Pseudomonas poae</name>
    <dbReference type="NCBI Taxonomy" id="200451"/>
    <lineage>
        <taxon>Bacteria</taxon>
        <taxon>Pseudomonadati</taxon>
        <taxon>Pseudomonadota</taxon>
        <taxon>Gammaproteobacteria</taxon>
        <taxon>Pseudomonadales</taxon>
        <taxon>Pseudomonadaceae</taxon>
        <taxon>Pseudomonas</taxon>
    </lineage>
</organism>
<dbReference type="InterPro" id="IPR050768">
    <property type="entry name" value="UPF0353/GerABKA_families"/>
</dbReference>
<reference evidence="4 5" key="2">
    <citation type="submission" date="2017-10" db="EMBL/GenBank/DDBJ databases">
        <title>Bacterial endophytes that colonize and modify switchgrass growth.</title>
        <authorList>
            <person name="Debolt S."/>
        </authorList>
    </citation>
    <scope>NUCLEOTIDE SEQUENCE [LARGE SCALE GENOMIC DNA]</scope>
    <source>
        <strain evidence="4 5">A2-S9</strain>
    </source>
</reference>
<dbReference type="Pfam" id="PF13519">
    <property type="entry name" value="VWA_2"/>
    <property type="match status" value="1"/>
</dbReference>
<keyword evidence="2" id="KW-0812">Transmembrane</keyword>
<gene>
    <name evidence="4" type="ORF">DM05_2036</name>
</gene>
<accession>A0A7Z1GWQ5</accession>
<evidence type="ECO:0000259" key="3">
    <source>
        <dbReference type="PROSITE" id="PS50234"/>
    </source>
</evidence>
<dbReference type="SUPFAM" id="SSF53300">
    <property type="entry name" value="vWA-like"/>
    <property type="match status" value="1"/>
</dbReference>
<dbReference type="AlphaFoldDB" id="A0A7Z1GWQ5"/>
<dbReference type="InterPro" id="IPR011990">
    <property type="entry name" value="TPR-like_helical_dom_sf"/>
</dbReference>
<dbReference type="PROSITE" id="PS50234">
    <property type="entry name" value="VWFA"/>
    <property type="match status" value="1"/>
</dbReference>
<feature type="repeat" description="TPR" evidence="1">
    <location>
        <begin position="373"/>
        <end position="406"/>
    </location>
</feature>
<keyword evidence="1" id="KW-0802">TPR repeat</keyword>
<evidence type="ECO:0000256" key="2">
    <source>
        <dbReference type="SAM" id="Phobius"/>
    </source>
</evidence>
<dbReference type="RefSeq" id="WP_098479492.1">
    <property type="nucleotide sequence ID" value="NZ_PDJN01000001.1"/>
</dbReference>
<evidence type="ECO:0000313" key="5">
    <source>
        <dbReference type="Proteomes" id="UP000221580"/>
    </source>
</evidence>
<dbReference type="InterPro" id="IPR019734">
    <property type="entry name" value="TPR_rpt"/>
</dbReference>